<feature type="compositionally biased region" description="Polar residues" evidence="1">
    <location>
        <begin position="237"/>
        <end position="246"/>
    </location>
</feature>
<feature type="compositionally biased region" description="Basic residues" evidence="1">
    <location>
        <begin position="17"/>
        <end position="27"/>
    </location>
</feature>
<feature type="compositionally biased region" description="Polar residues" evidence="1">
    <location>
        <begin position="54"/>
        <end position="65"/>
    </location>
</feature>
<sequence>MDLEVAPCDASSSLCAQKKRKKHKQRHNSMENNHTDHGHREGTSSMENRPLGSDSPQEPPDNSSAKLDLEAQLDSDVKRLEKNKGRNKHEKRRYSLKDKALGYGASEEGTSLKNPSTEQKSAVNTRLNLEKTEPSAEVGSSHKKTNKGKRWKKRHNDFKINGTDHDLREGGHVPSTDLTIINHSEKADVSFISYPSSIKNHDDKADDDAALLEMKNDVNISKRKTKIKTYGRRKTRFSNSSESNLESMKEDGMSSSTQVVQSNSTGVYSFKHSLNDPGSVLSGNKLARLRVEDGTSVHPLKDIAMEAAFVNCSDSKPTSEKRKKNMVSNLKDATDETSFVKMPVIPAGNSEPVNGVKLDKMKVALQDEAENVEEETEVKEIIPSSSHLGAIKDDVKIVNKEENPPHTSQSLPERAVSCHSRKKLLILDVNGLLADIVPYFVEGYKPDIVVSRKSVFKRPFCDDFLQFCFERFDVGVWSSRTKKNVDMVLEFLMADARHKLLFCWDQSQCTNTGFTTHENPQKPLLLKELRKLWEKHEPNLRWEKGEYNESNTLLLDDSPCKALLNPAYTAIFPYSYEYKDVKDNMLGEAPQLDTEFSVLRNCTLDFLFCLAFLCIFYAFCGMITNEFSNLWFTLATGGKLRVYLEGLAMADNVQKYVKQNPFGQRAITKSSATWTYYSKVVSKYSYTQEEDGRNSHACRQ</sequence>
<feature type="region of interest" description="Disordered" evidence="1">
    <location>
        <begin position="1"/>
        <end position="152"/>
    </location>
</feature>
<reference evidence="3 4" key="1">
    <citation type="journal article" date="2018" name="PLoS Genet.">
        <title>Population sequencing reveals clonal diversity and ancestral inbreeding in the grapevine cultivar Chardonnay.</title>
        <authorList>
            <person name="Roach M.J."/>
            <person name="Johnson D.L."/>
            <person name="Bohlmann J."/>
            <person name="van Vuuren H.J."/>
            <person name="Jones S.J."/>
            <person name="Pretorius I.S."/>
            <person name="Schmidt S.A."/>
            <person name="Borneman A.R."/>
        </authorList>
    </citation>
    <scope>NUCLEOTIDE SEQUENCE [LARGE SCALE GENOMIC DNA]</scope>
    <source>
        <strain evidence="4">cv. Chardonnay</strain>
        <tissue evidence="3">Leaf</tissue>
    </source>
</reference>
<dbReference type="InterPro" id="IPR036412">
    <property type="entry name" value="HAD-like_sf"/>
</dbReference>
<dbReference type="EMBL" id="QGNW01001602">
    <property type="protein sequence ID" value="RVW35572.1"/>
    <property type="molecule type" value="Genomic_DNA"/>
</dbReference>
<dbReference type="FunFam" id="3.40.50.1000:FF:000257">
    <property type="entry name" value="Haloacid dehalogenase-like hydrolase (HAD) superfamily protein"/>
    <property type="match status" value="1"/>
</dbReference>
<dbReference type="SMART" id="SM00577">
    <property type="entry name" value="CPDc"/>
    <property type="match status" value="1"/>
</dbReference>
<dbReference type="PANTHER" id="PTHR12210">
    <property type="entry name" value="DULLARD PROTEIN PHOSPHATASE"/>
    <property type="match status" value="1"/>
</dbReference>
<comment type="caution">
    <text evidence="3">The sequence shown here is derived from an EMBL/GenBank/DDBJ whole genome shotgun (WGS) entry which is preliminary data.</text>
</comment>
<evidence type="ECO:0000256" key="1">
    <source>
        <dbReference type="SAM" id="MobiDB-lite"/>
    </source>
</evidence>
<dbReference type="SUPFAM" id="SSF56784">
    <property type="entry name" value="HAD-like"/>
    <property type="match status" value="1"/>
</dbReference>
<dbReference type="InterPro" id="IPR004274">
    <property type="entry name" value="FCP1_dom"/>
</dbReference>
<dbReference type="InterPro" id="IPR023214">
    <property type="entry name" value="HAD_sf"/>
</dbReference>
<feature type="region of interest" description="Disordered" evidence="1">
    <location>
        <begin position="233"/>
        <end position="260"/>
    </location>
</feature>
<feature type="compositionally biased region" description="Basic residues" evidence="1">
    <location>
        <begin position="141"/>
        <end position="152"/>
    </location>
</feature>
<name>A0A438DJB9_VITVI</name>
<dbReference type="Proteomes" id="UP000288805">
    <property type="component" value="Unassembled WGS sequence"/>
</dbReference>
<dbReference type="AlphaFoldDB" id="A0A438DJB9"/>
<dbReference type="InterPro" id="IPR050365">
    <property type="entry name" value="TIM50"/>
</dbReference>
<evidence type="ECO:0000259" key="2">
    <source>
        <dbReference type="PROSITE" id="PS50969"/>
    </source>
</evidence>
<dbReference type="Gene3D" id="3.40.50.1000">
    <property type="entry name" value="HAD superfamily/HAD-like"/>
    <property type="match status" value="1"/>
</dbReference>
<gene>
    <name evidence="3" type="ORF">CK203_073800</name>
</gene>
<organism evidence="3 4">
    <name type="scientific">Vitis vinifera</name>
    <name type="common">Grape</name>
    <dbReference type="NCBI Taxonomy" id="29760"/>
    <lineage>
        <taxon>Eukaryota</taxon>
        <taxon>Viridiplantae</taxon>
        <taxon>Streptophyta</taxon>
        <taxon>Embryophyta</taxon>
        <taxon>Tracheophyta</taxon>
        <taxon>Spermatophyta</taxon>
        <taxon>Magnoliopsida</taxon>
        <taxon>eudicotyledons</taxon>
        <taxon>Gunneridae</taxon>
        <taxon>Pentapetalae</taxon>
        <taxon>rosids</taxon>
        <taxon>Vitales</taxon>
        <taxon>Vitaceae</taxon>
        <taxon>Viteae</taxon>
        <taxon>Vitis</taxon>
    </lineage>
</organism>
<proteinExistence type="predicted"/>
<feature type="compositionally biased region" description="Basic and acidic residues" evidence="1">
    <location>
        <begin position="75"/>
        <end position="84"/>
    </location>
</feature>
<accession>A0A438DJB9</accession>
<evidence type="ECO:0000313" key="4">
    <source>
        <dbReference type="Proteomes" id="UP000288805"/>
    </source>
</evidence>
<feature type="compositionally biased region" description="Polar residues" evidence="1">
    <location>
        <begin position="108"/>
        <end position="127"/>
    </location>
</feature>
<feature type="domain" description="FCP1 homology" evidence="2">
    <location>
        <begin position="418"/>
        <end position="599"/>
    </location>
</feature>
<evidence type="ECO:0000313" key="3">
    <source>
        <dbReference type="EMBL" id="RVW35572.1"/>
    </source>
</evidence>
<dbReference type="PROSITE" id="PS50969">
    <property type="entry name" value="FCP1"/>
    <property type="match status" value="1"/>
</dbReference>
<protein>
    <recommendedName>
        <fullName evidence="2">FCP1 homology domain-containing protein</fullName>
    </recommendedName>
</protein>
<dbReference type="Pfam" id="PF03031">
    <property type="entry name" value="NIF"/>
    <property type="match status" value="1"/>
</dbReference>
<feature type="compositionally biased region" description="Basic and acidic residues" evidence="1">
    <location>
        <begin position="33"/>
        <end position="42"/>
    </location>
</feature>